<feature type="transmembrane region" description="Helical" evidence="7">
    <location>
        <begin position="118"/>
        <end position="136"/>
    </location>
</feature>
<feature type="transmembrane region" description="Helical" evidence="7">
    <location>
        <begin position="324"/>
        <end position="347"/>
    </location>
</feature>
<keyword evidence="10" id="KW-1185">Reference proteome</keyword>
<keyword evidence="4 7" id="KW-0812">Transmembrane</keyword>
<dbReference type="Gene3D" id="1.20.1250.20">
    <property type="entry name" value="MFS general substrate transporter like domains"/>
    <property type="match status" value="1"/>
</dbReference>
<dbReference type="PANTHER" id="PTHR42718">
    <property type="entry name" value="MAJOR FACILITATOR SUPERFAMILY MULTIDRUG TRANSPORTER MFSC"/>
    <property type="match status" value="1"/>
</dbReference>
<feature type="non-terminal residue" evidence="9">
    <location>
        <position position="1"/>
    </location>
</feature>
<accession>A0ABW3DTS5</accession>
<evidence type="ECO:0000256" key="5">
    <source>
        <dbReference type="ARBA" id="ARBA00022989"/>
    </source>
</evidence>
<reference evidence="10" key="1">
    <citation type="journal article" date="2019" name="Int. J. Syst. Evol. Microbiol.">
        <title>The Global Catalogue of Microorganisms (GCM) 10K type strain sequencing project: providing services to taxonomists for standard genome sequencing and annotation.</title>
        <authorList>
            <consortium name="The Broad Institute Genomics Platform"/>
            <consortium name="The Broad Institute Genome Sequencing Center for Infectious Disease"/>
            <person name="Wu L."/>
            <person name="Ma J."/>
        </authorList>
    </citation>
    <scope>NUCLEOTIDE SEQUENCE [LARGE SCALE GENOMIC DNA]</scope>
    <source>
        <strain evidence="10">CCUG 62974</strain>
    </source>
</reference>
<dbReference type="PROSITE" id="PS50850">
    <property type="entry name" value="MFS"/>
    <property type="match status" value="1"/>
</dbReference>
<sequence length="358" mass="35855">ATAAVTPAALSLLTTSFPEGPLRDRALGLNGALMAAGFTTGAILGGVLTDLLSWRWAFFVNVPVAVVVLALAPSTLSETRPAERPRLDPLGAAAVTLGLLTLIYGLTTAGERSWTDPAALTALGAGVLLLAAFWAIEKRVAAPLVPVAVLKRRSVGLGNVAGLLAFATETSLVFLLTLYLQKVLGYSPLGAGLSFAVLGAGTVLGGIVGPKVIGRVGSAGAVVVGFVVQAASTLPLALLGQEPGWIALLLVATFAGGVANLVAIVGFMVTATSGLPDREQGLATGLATMSQQVGITMGIPVMSAVVAAHVHSQGGESVQSVLGGVSAAILVNAALGLVTAVLVALFLRASKRPAPRGN</sequence>
<dbReference type="InterPro" id="IPR011701">
    <property type="entry name" value="MFS"/>
</dbReference>
<proteinExistence type="predicted"/>
<evidence type="ECO:0000256" key="4">
    <source>
        <dbReference type="ARBA" id="ARBA00022692"/>
    </source>
</evidence>
<dbReference type="InterPro" id="IPR036259">
    <property type="entry name" value="MFS_trans_sf"/>
</dbReference>
<feature type="transmembrane region" description="Helical" evidence="7">
    <location>
        <begin position="27"/>
        <end position="48"/>
    </location>
</feature>
<keyword evidence="2" id="KW-0813">Transport</keyword>
<keyword evidence="6 7" id="KW-0472">Membrane</keyword>
<feature type="transmembrane region" description="Helical" evidence="7">
    <location>
        <begin position="186"/>
        <end position="207"/>
    </location>
</feature>
<dbReference type="SUPFAM" id="SSF103473">
    <property type="entry name" value="MFS general substrate transporter"/>
    <property type="match status" value="1"/>
</dbReference>
<evidence type="ECO:0000256" key="2">
    <source>
        <dbReference type="ARBA" id="ARBA00022448"/>
    </source>
</evidence>
<dbReference type="InterPro" id="IPR020846">
    <property type="entry name" value="MFS_dom"/>
</dbReference>
<evidence type="ECO:0000313" key="10">
    <source>
        <dbReference type="Proteomes" id="UP001597024"/>
    </source>
</evidence>
<feature type="transmembrane region" description="Helical" evidence="7">
    <location>
        <begin position="157"/>
        <end position="180"/>
    </location>
</feature>
<evidence type="ECO:0000256" key="3">
    <source>
        <dbReference type="ARBA" id="ARBA00022475"/>
    </source>
</evidence>
<keyword evidence="5 7" id="KW-1133">Transmembrane helix</keyword>
<name>A0ABW3DTS5_9ACTN</name>
<evidence type="ECO:0000256" key="1">
    <source>
        <dbReference type="ARBA" id="ARBA00004651"/>
    </source>
</evidence>
<evidence type="ECO:0000256" key="6">
    <source>
        <dbReference type="ARBA" id="ARBA00023136"/>
    </source>
</evidence>
<feature type="transmembrane region" description="Helical" evidence="7">
    <location>
        <begin position="245"/>
        <end position="272"/>
    </location>
</feature>
<evidence type="ECO:0000313" key="9">
    <source>
        <dbReference type="EMBL" id="MFD0886117.1"/>
    </source>
</evidence>
<dbReference type="Proteomes" id="UP001597024">
    <property type="component" value="Unassembled WGS sequence"/>
</dbReference>
<feature type="domain" description="Major facilitator superfamily (MFS) profile" evidence="8">
    <location>
        <begin position="1"/>
        <end position="351"/>
    </location>
</feature>
<comment type="subcellular location">
    <subcellularLocation>
        <location evidence="1">Cell membrane</location>
        <topology evidence="1">Multi-pass membrane protein</topology>
    </subcellularLocation>
</comment>
<dbReference type="Pfam" id="PF07690">
    <property type="entry name" value="MFS_1"/>
    <property type="match status" value="1"/>
</dbReference>
<evidence type="ECO:0000259" key="8">
    <source>
        <dbReference type="PROSITE" id="PS50850"/>
    </source>
</evidence>
<feature type="transmembrane region" description="Helical" evidence="7">
    <location>
        <begin position="87"/>
        <end position="106"/>
    </location>
</feature>
<gene>
    <name evidence="9" type="ORF">ACFQ08_16355</name>
</gene>
<feature type="transmembrane region" description="Helical" evidence="7">
    <location>
        <begin position="219"/>
        <end position="239"/>
    </location>
</feature>
<organism evidence="9 10">
    <name type="scientific">Streptosporangium algeriense</name>
    <dbReference type="NCBI Taxonomy" id="1682748"/>
    <lineage>
        <taxon>Bacteria</taxon>
        <taxon>Bacillati</taxon>
        <taxon>Actinomycetota</taxon>
        <taxon>Actinomycetes</taxon>
        <taxon>Streptosporangiales</taxon>
        <taxon>Streptosporangiaceae</taxon>
        <taxon>Streptosporangium</taxon>
    </lineage>
</organism>
<protein>
    <submittedName>
        <fullName evidence="9">MFS transporter</fullName>
    </submittedName>
</protein>
<dbReference type="Gene3D" id="1.20.1720.10">
    <property type="entry name" value="Multidrug resistance protein D"/>
    <property type="match status" value="1"/>
</dbReference>
<feature type="transmembrane region" description="Helical" evidence="7">
    <location>
        <begin position="293"/>
        <end position="312"/>
    </location>
</feature>
<comment type="caution">
    <text evidence="9">The sequence shown here is derived from an EMBL/GenBank/DDBJ whole genome shotgun (WGS) entry which is preliminary data.</text>
</comment>
<dbReference type="PANTHER" id="PTHR42718:SF46">
    <property type="entry name" value="BLR6921 PROTEIN"/>
    <property type="match status" value="1"/>
</dbReference>
<feature type="transmembrane region" description="Helical" evidence="7">
    <location>
        <begin position="54"/>
        <end position="75"/>
    </location>
</feature>
<keyword evidence="3" id="KW-1003">Cell membrane</keyword>
<dbReference type="EMBL" id="JBHTHX010000521">
    <property type="protein sequence ID" value="MFD0886117.1"/>
    <property type="molecule type" value="Genomic_DNA"/>
</dbReference>
<evidence type="ECO:0000256" key="7">
    <source>
        <dbReference type="SAM" id="Phobius"/>
    </source>
</evidence>